<dbReference type="SUPFAM" id="SSF53067">
    <property type="entry name" value="Actin-like ATPase domain"/>
    <property type="match status" value="2"/>
</dbReference>
<dbReference type="PANTHER" id="PTHR14187">
    <property type="entry name" value="ALPHA KINASE/ELONGATION FACTOR 2 KINASE"/>
    <property type="match status" value="1"/>
</dbReference>
<dbReference type="AlphaFoldDB" id="A0A0B7F745"/>
<dbReference type="STRING" id="1108050.A0A0B7F745"/>
<dbReference type="Proteomes" id="UP000059188">
    <property type="component" value="Unassembled WGS sequence"/>
</dbReference>
<dbReference type="CDD" id="cd10170">
    <property type="entry name" value="ASKHA_NBD_HSP70"/>
    <property type="match status" value="1"/>
</dbReference>
<dbReference type="PROSITE" id="PS00297">
    <property type="entry name" value="HSP70_1"/>
    <property type="match status" value="1"/>
</dbReference>
<accession>A0A0B7F745</accession>
<dbReference type="EMBL" id="LN679199">
    <property type="protein sequence ID" value="CEL52724.1"/>
    <property type="molecule type" value="Genomic_DNA"/>
</dbReference>
<dbReference type="PANTHER" id="PTHR14187:SF5">
    <property type="entry name" value="HEAT SHOCK 70 KDA PROTEIN 12A"/>
    <property type="match status" value="1"/>
</dbReference>
<dbReference type="InterPro" id="IPR018181">
    <property type="entry name" value="Heat_shock_70_CS"/>
</dbReference>
<organism evidence="1 2">
    <name type="scientific">Thanatephorus cucumeris (strain AG1-IB / isolate 7/3/14)</name>
    <name type="common">Lettuce bottom rot fungus</name>
    <name type="synonym">Rhizoctonia solani</name>
    <dbReference type="NCBI Taxonomy" id="1108050"/>
    <lineage>
        <taxon>Eukaryota</taxon>
        <taxon>Fungi</taxon>
        <taxon>Dikarya</taxon>
        <taxon>Basidiomycota</taxon>
        <taxon>Agaricomycotina</taxon>
        <taxon>Agaricomycetes</taxon>
        <taxon>Cantharellales</taxon>
        <taxon>Ceratobasidiaceae</taxon>
        <taxon>Rhizoctonia</taxon>
        <taxon>Rhizoctonia solani AG-1</taxon>
    </lineage>
</organism>
<name>A0A0B7F745_THACB</name>
<keyword evidence="2" id="KW-1185">Reference proteome</keyword>
<proteinExistence type="predicted"/>
<dbReference type="OrthoDB" id="2963168at2759"/>
<dbReference type="Gene3D" id="3.30.420.40">
    <property type="match status" value="2"/>
</dbReference>
<gene>
    <name evidence="1" type="ORF">RSOLAG1IB_11067</name>
</gene>
<dbReference type="InterPro" id="IPR043129">
    <property type="entry name" value="ATPase_NBD"/>
</dbReference>
<keyword evidence="1" id="KW-0346">Stress response</keyword>
<dbReference type="Gene3D" id="3.90.640.10">
    <property type="entry name" value="Actin, Chain A, domain 4"/>
    <property type="match status" value="1"/>
</dbReference>
<evidence type="ECO:0000313" key="1">
    <source>
        <dbReference type="EMBL" id="CEL52724.1"/>
    </source>
</evidence>
<sequence length="607" mass="68179">MKSFSEEQWKGEPKIILGIDLGTTHSAVSFAYLSKEDRQVVRRVKKWPGQEAHQDHSKIPTLVYYDKNNEPQCFGAEAVTMEKRDQAEDEGWSLAKYFKLHLHPQSMRSQDRLTLYPLPFGVSLSKVYTDFLGYLLRHTRTFFEEHVIDGEDIWEKCASNMLIVLAHPNGWATREQNFMRQALMDVGPEYKNYQVTFVTEGEASVHFCMFHSNMESALEPRTDLIVCDAGGSTVDTTAYFVEKTLPMLELREKKASACIQAGGVFVDIECEKYLTKLLSVANLNEEDLQEYLANGLRDFEAGAKQEFGSADGTHYINFNDPRFSKETIGIKRGRMALKGSIIETFFEEVVSNTIQSLKQQMQGLSPKHLLLVGGFGESKYLRRRLNQEFGKEGCRVTIVDDSTSKAAADGSVIWAAKLSVVGRVTRTAYGTTVRTRYDPLNPDHIDRKITRGNGGYQGVTGKWSEIVAEGVTLSAQESARRKFLKSYKPGKSSYSDLDKYTDEIWVYYGQPGTNPGWIEDKEGNTNHGFEKLCTVEANLSGMRNALIRKMGVDGAYEVLEFWLAIQAGGTELCARIEWIENGVQKSGPVTIMPEPVDPLPSGENVTG</sequence>
<protein>
    <submittedName>
        <fullName evidence="1">Heat shock 70 kDa protein 12B</fullName>
    </submittedName>
</protein>
<reference evidence="1 2" key="1">
    <citation type="submission" date="2014-11" db="EMBL/GenBank/DDBJ databases">
        <authorList>
            <person name="Wibberg Daniel"/>
        </authorList>
    </citation>
    <scope>NUCLEOTIDE SEQUENCE [LARGE SCALE GENOMIC DNA]</scope>
    <source>
        <strain evidence="1">Rhizoctonia solani AG1-IB 7/3/14</strain>
    </source>
</reference>
<evidence type="ECO:0000313" key="2">
    <source>
        <dbReference type="Proteomes" id="UP000059188"/>
    </source>
</evidence>